<comment type="caution">
    <text evidence="2">The sequence shown here is derived from an EMBL/GenBank/DDBJ whole genome shotgun (WGS) entry which is preliminary data.</text>
</comment>
<protein>
    <recommendedName>
        <fullName evidence="1">Mce/MlaD domain-containing protein</fullName>
    </recommendedName>
</protein>
<gene>
    <name evidence="2" type="ORF">GCM10011588_25790</name>
</gene>
<evidence type="ECO:0000313" key="3">
    <source>
        <dbReference type="Proteomes" id="UP000638263"/>
    </source>
</evidence>
<dbReference type="AlphaFoldDB" id="A0A917RK49"/>
<accession>A0A917RK49</accession>
<feature type="domain" description="Mce/MlaD" evidence="1">
    <location>
        <begin position="42"/>
        <end position="110"/>
    </location>
</feature>
<dbReference type="Pfam" id="PF02470">
    <property type="entry name" value="MlaD"/>
    <property type="match status" value="1"/>
</dbReference>
<sequence length="366" mass="38607">MITKRRVLVAAAATIVGITAVTAVGYAVGAEDTRSIGSGYCAALPDAIGLYAGNAVTQMGLRIGTVERVEPKGERVQVTFSLDGTRRVPVNVQAVTRSKSLLADRSLELVGNYEEGPQLRAGDCIPPERTHTPKSISEIAGSAADFIDAMAPADGNQSMERAIAGMADAMRYNGVLAQSLMLHASAAVSGPDQLIADIGTSINNMAPLTDDTLRNWSTLRSIFDQLPAVVAAGRDLWQGPIDVVQGVAYLTPVLLDIQQNYGNDIWPVVHGGVVDVIALAATRSKDIQALLGTVPAIADLMRQQSGTGGLTLRYRTPTVEFGNPDAPQLCEVLNRMLAGSCQISDGRVRVPATRLLDLVVAKGNQP</sequence>
<proteinExistence type="predicted"/>
<evidence type="ECO:0000313" key="2">
    <source>
        <dbReference type="EMBL" id="GGL10188.1"/>
    </source>
</evidence>
<name>A0A917RK49_9NOCA</name>
<evidence type="ECO:0000259" key="1">
    <source>
        <dbReference type="Pfam" id="PF02470"/>
    </source>
</evidence>
<dbReference type="EMBL" id="BMMH01000004">
    <property type="protein sequence ID" value="GGL10188.1"/>
    <property type="molecule type" value="Genomic_DNA"/>
</dbReference>
<reference evidence="2" key="1">
    <citation type="journal article" date="2014" name="Int. J. Syst. Evol. Microbiol.">
        <title>Complete genome sequence of Corynebacterium casei LMG S-19264T (=DSM 44701T), isolated from a smear-ripened cheese.</title>
        <authorList>
            <consortium name="US DOE Joint Genome Institute (JGI-PGF)"/>
            <person name="Walter F."/>
            <person name="Albersmeier A."/>
            <person name="Kalinowski J."/>
            <person name="Ruckert C."/>
        </authorList>
    </citation>
    <scope>NUCLEOTIDE SEQUENCE</scope>
    <source>
        <strain evidence="2">CGMCC 4.3508</strain>
    </source>
</reference>
<dbReference type="RefSeq" id="WP_063916491.1">
    <property type="nucleotide sequence ID" value="NZ_BMMH01000004.1"/>
</dbReference>
<dbReference type="GO" id="GO:0005576">
    <property type="term" value="C:extracellular region"/>
    <property type="evidence" value="ECO:0007669"/>
    <property type="project" value="TreeGrafter"/>
</dbReference>
<dbReference type="PANTHER" id="PTHR33371">
    <property type="entry name" value="INTERMEMBRANE PHOSPHOLIPID TRANSPORT SYSTEM BINDING PROTEIN MLAD-RELATED"/>
    <property type="match status" value="1"/>
</dbReference>
<dbReference type="Proteomes" id="UP000638263">
    <property type="component" value="Unassembled WGS sequence"/>
</dbReference>
<reference evidence="2" key="2">
    <citation type="submission" date="2020-09" db="EMBL/GenBank/DDBJ databases">
        <authorList>
            <person name="Sun Q."/>
            <person name="Zhou Y."/>
        </authorList>
    </citation>
    <scope>NUCLEOTIDE SEQUENCE</scope>
    <source>
        <strain evidence="2">CGMCC 4.3508</strain>
    </source>
</reference>
<dbReference type="PANTHER" id="PTHR33371:SF4">
    <property type="entry name" value="INTERMEMBRANE PHOSPHOLIPID TRANSPORT SYSTEM BINDING PROTEIN MLAD"/>
    <property type="match status" value="1"/>
</dbReference>
<dbReference type="InterPro" id="IPR003399">
    <property type="entry name" value="Mce/MlaD"/>
</dbReference>
<organism evidence="2 3">
    <name type="scientific">Nocardia jinanensis</name>
    <dbReference type="NCBI Taxonomy" id="382504"/>
    <lineage>
        <taxon>Bacteria</taxon>
        <taxon>Bacillati</taxon>
        <taxon>Actinomycetota</taxon>
        <taxon>Actinomycetes</taxon>
        <taxon>Mycobacteriales</taxon>
        <taxon>Nocardiaceae</taxon>
        <taxon>Nocardia</taxon>
    </lineage>
</organism>
<dbReference type="InterPro" id="IPR052336">
    <property type="entry name" value="MlaD_Phospholipid_Transporter"/>
</dbReference>
<keyword evidence="3" id="KW-1185">Reference proteome</keyword>